<dbReference type="PROSITE" id="PS50862">
    <property type="entry name" value="AA_TRNA_LIGASE_II"/>
    <property type="match status" value="1"/>
</dbReference>
<evidence type="ECO:0000256" key="1">
    <source>
        <dbReference type="ARBA" id="ARBA00004305"/>
    </source>
</evidence>
<evidence type="ECO:0000256" key="3">
    <source>
        <dbReference type="ARBA" id="ARBA00012814"/>
    </source>
</evidence>
<dbReference type="InterPro" id="IPR005121">
    <property type="entry name" value="Fdx_antiC-bd"/>
</dbReference>
<feature type="domain" description="FDX-ACB" evidence="16">
    <location>
        <begin position="645"/>
        <end position="720"/>
    </location>
</feature>
<dbReference type="AlphaFoldDB" id="L8X633"/>
<dbReference type="FunFam" id="3.30.930.10:FF:000053">
    <property type="entry name" value="Phenylalanyl-tRNA synthetase mitochondrial"/>
    <property type="match status" value="1"/>
</dbReference>
<dbReference type="SUPFAM" id="SSF55681">
    <property type="entry name" value="Class II aaRS and biotin synthetases"/>
    <property type="match status" value="1"/>
</dbReference>
<comment type="function">
    <text evidence="13">Is responsible for the charging of tRNA(Phe) with phenylalanine in mitochondrial translation.</text>
</comment>
<dbReference type="HOGENOM" id="CLU_384111_0_0_1"/>
<evidence type="ECO:0000256" key="14">
    <source>
        <dbReference type="ARBA" id="ARBA00073229"/>
    </source>
</evidence>
<keyword evidence="6" id="KW-0067">ATP-binding</keyword>
<keyword evidence="5" id="KW-0547">Nucleotide-binding</keyword>
<keyword evidence="4" id="KW-0436">Ligase</keyword>
<dbReference type="InterPro" id="IPR036690">
    <property type="entry name" value="Fdx_antiC-bd_sf"/>
</dbReference>
<dbReference type="PANTHER" id="PTHR11538">
    <property type="entry name" value="PHENYLALANYL-TRNA SYNTHETASE"/>
    <property type="match status" value="1"/>
</dbReference>
<dbReference type="InterPro" id="IPR006195">
    <property type="entry name" value="aa-tRNA-synth_II"/>
</dbReference>
<dbReference type="GO" id="GO:0005759">
    <property type="term" value="C:mitochondrial matrix"/>
    <property type="evidence" value="ECO:0007669"/>
    <property type="project" value="UniProtKB-SubCell"/>
</dbReference>
<dbReference type="GO" id="GO:0005524">
    <property type="term" value="F:ATP binding"/>
    <property type="evidence" value="ECO:0007669"/>
    <property type="project" value="UniProtKB-KW"/>
</dbReference>
<name>L8X633_THACA</name>
<comment type="subcellular location">
    <subcellularLocation>
        <location evidence="1">Mitochondrion matrix</location>
    </subcellularLocation>
</comment>
<dbReference type="SUPFAM" id="SSF54991">
    <property type="entry name" value="Anticodon-binding domain of PheRS"/>
    <property type="match status" value="1"/>
</dbReference>
<dbReference type="Pfam" id="PF03147">
    <property type="entry name" value="FDX-ACB"/>
    <property type="match status" value="1"/>
</dbReference>
<dbReference type="Pfam" id="PF01409">
    <property type="entry name" value="tRNA-synt_2d"/>
    <property type="match status" value="2"/>
</dbReference>
<dbReference type="STRING" id="983506.L8X633"/>
<dbReference type="FunFam" id="3.30.70.380:FF:000002">
    <property type="entry name" value="phenylalanine--tRNA ligase, mitochondrial"/>
    <property type="match status" value="1"/>
</dbReference>
<dbReference type="EMBL" id="AFRT01000039">
    <property type="protein sequence ID" value="ELU45751.1"/>
    <property type="molecule type" value="Genomic_DNA"/>
</dbReference>
<evidence type="ECO:0000313" key="18">
    <source>
        <dbReference type="Proteomes" id="UP000011668"/>
    </source>
</evidence>
<protein>
    <recommendedName>
        <fullName evidence="14">Phenylalanine--tRNA ligase, mitochondrial</fullName>
        <ecNumber evidence="3">6.1.1.20</ecNumber>
    </recommendedName>
    <alternativeName>
        <fullName evidence="11">Phenylalanyl-tRNA synthetase</fullName>
    </alternativeName>
</protein>
<accession>L8X633</accession>
<gene>
    <name evidence="17" type="ORF">AG1IA_00212</name>
</gene>
<keyword evidence="8" id="KW-0809">Transit peptide</keyword>
<evidence type="ECO:0000256" key="11">
    <source>
        <dbReference type="ARBA" id="ARBA00031194"/>
    </source>
</evidence>
<evidence type="ECO:0000256" key="5">
    <source>
        <dbReference type="ARBA" id="ARBA00022741"/>
    </source>
</evidence>
<dbReference type="SMART" id="SM00896">
    <property type="entry name" value="FDX-ACB"/>
    <property type="match status" value="1"/>
</dbReference>
<evidence type="ECO:0000256" key="9">
    <source>
        <dbReference type="ARBA" id="ARBA00023128"/>
    </source>
</evidence>
<evidence type="ECO:0000259" key="16">
    <source>
        <dbReference type="PROSITE" id="PS51447"/>
    </source>
</evidence>
<evidence type="ECO:0000313" key="17">
    <source>
        <dbReference type="EMBL" id="ELU45751.1"/>
    </source>
</evidence>
<organism evidence="17 18">
    <name type="scientific">Thanatephorus cucumeris (strain AG1-IA)</name>
    <name type="common">Rice sheath blight fungus</name>
    <name type="synonym">Rhizoctonia solani</name>
    <dbReference type="NCBI Taxonomy" id="983506"/>
    <lineage>
        <taxon>Eukaryota</taxon>
        <taxon>Fungi</taxon>
        <taxon>Dikarya</taxon>
        <taxon>Basidiomycota</taxon>
        <taxon>Agaricomycotina</taxon>
        <taxon>Agaricomycetes</taxon>
        <taxon>Cantharellales</taxon>
        <taxon>Ceratobasidiaceae</taxon>
        <taxon>Rhizoctonia</taxon>
        <taxon>Rhizoctonia solani AG-1</taxon>
    </lineage>
</organism>
<evidence type="ECO:0000256" key="4">
    <source>
        <dbReference type="ARBA" id="ARBA00022598"/>
    </source>
</evidence>
<evidence type="ECO:0000256" key="7">
    <source>
        <dbReference type="ARBA" id="ARBA00022917"/>
    </source>
</evidence>
<dbReference type="EC" id="6.1.1.20" evidence="3"/>
<keyword evidence="7" id="KW-0648">Protein biosynthesis</keyword>
<sequence>MLTPSELAARELAADHRAELVRNCAPQIAAFEAERRAKRNTMMKRATGTDTAVAPKYSTIQNTTCVTAPEVTEEYYRTDLRETQSGVKLVLDIGVMATGAYGGFTTSSRLSDKFTWLRGGSETNANGVVESHKQWVSSALIDPTEYTQNYCLEVWISTSHRPGMSLASARMHTNHVYLLFQPMMQLFFQESLNDRVLALSPYTSTNQRRTLNTQDGIYAQQNSRGFNGVVAASYRSDRIGDTCQEKRRLAVGWNITCLIEPPRGPRPNNSITSASRLGVDLHPKAKMLAVQRCRQLGIFQIRRQLPVTITNQNIPVCSRLSNYGAAKRQYSSIQEGQKFPKDQWSNTPNTILSKVPRRLHLQQGHPISTLRALIESHFTGFAYLNSLSPIVTTKQNFDDLGFGPDHPGRNKTDTYYLNEKTVLRTHTSAHEVDVFNAGERKWLLTADVYRRDEIDRSHYPVFHQMEGARVWGVTDKDMAELAAENAEWAKELKAADIIIEDDTRVGPQNPYQPEHNEAHAALVAANLKHSLNSMILKLFGGRTRGEPLKVRWIEAEFPWTTPSYEVEVWFQGKWLEILGCGVVKEPTLVRGAGVQNSIAWAFGLGLERIAMVLYSIPDIRLFWSKDPRFGSQFTQGEISTFQPFSKYPICYKDLSFWKPEGFHENDLCDVIREVASDLVEDILLTDTFTHPKTGKTSLCYRLNYRSMERPSKNERQVNLA</sequence>
<evidence type="ECO:0000256" key="6">
    <source>
        <dbReference type="ARBA" id="ARBA00022840"/>
    </source>
</evidence>
<dbReference type="Gene3D" id="3.30.70.380">
    <property type="entry name" value="Ferrodoxin-fold anticodon-binding domain"/>
    <property type="match status" value="1"/>
</dbReference>
<dbReference type="GO" id="GO:0000049">
    <property type="term" value="F:tRNA binding"/>
    <property type="evidence" value="ECO:0007669"/>
    <property type="project" value="InterPro"/>
</dbReference>
<dbReference type="GO" id="GO:0004826">
    <property type="term" value="F:phenylalanine-tRNA ligase activity"/>
    <property type="evidence" value="ECO:0007669"/>
    <property type="project" value="UniProtKB-EC"/>
</dbReference>
<evidence type="ECO:0000256" key="12">
    <source>
        <dbReference type="ARBA" id="ARBA00049255"/>
    </source>
</evidence>
<keyword evidence="18" id="KW-1185">Reference proteome</keyword>
<dbReference type="InterPro" id="IPR004530">
    <property type="entry name" value="Phe-tRNA-synth_IIc_mito"/>
</dbReference>
<dbReference type="GO" id="GO:0006432">
    <property type="term" value="P:phenylalanyl-tRNA aminoacylation"/>
    <property type="evidence" value="ECO:0007669"/>
    <property type="project" value="InterPro"/>
</dbReference>
<dbReference type="CDD" id="cd00496">
    <property type="entry name" value="PheRS_alpha_core"/>
    <property type="match status" value="1"/>
</dbReference>
<comment type="caution">
    <text evidence="17">The sequence shown here is derived from an EMBL/GenBank/DDBJ whole genome shotgun (WGS) entry which is preliminary data.</text>
</comment>
<comment type="similarity">
    <text evidence="2">Belongs to the class-II aminoacyl-tRNA synthetase family.</text>
</comment>
<keyword evidence="9" id="KW-0496">Mitochondrion</keyword>
<evidence type="ECO:0000256" key="8">
    <source>
        <dbReference type="ARBA" id="ARBA00022946"/>
    </source>
</evidence>
<comment type="catalytic activity">
    <reaction evidence="12">
        <text>tRNA(Phe) + L-phenylalanine + ATP = L-phenylalanyl-tRNA(Phe) + AMP + diphosphate + H(+)</text>
        <dbReference type="Rhea" id="RHEA:19413"/>
        <dbReference type="Rhea" id="RHEA-COMP:9668"/>
        <dbReference type="Rhea" id="RHEA-COMP:9699"/>
        <dbReference type="ChEBI" id="CHEBI:15378"/>
        <dbReference type="ChEBI" id="CHEBI:30616"/>
        <dbReference type="ChEBI" id="CHEBI:33019"/>
        <dbReference type="ChEBI" id="CHEBI:58095"/>
        <dbReference type="ChEBI" id="CHEBI:78442"/>
        <dbReference type="ChEBI" id="CHEBI:78531"/>
        <dbReference type="ChEBI" id="CHEBI:456215"/>
        <dbReference type="EC" id="6.1.1.20"/>
    </reaction>
</comment>
<dbReference type="InterPro" id="IPR002319">
    <property type="entry name" value="Phenylalanyl-tRNA_Synthase"/>
</dbReference>
<feature type="domain" description="Aminoacyl-transfer RNA synthetases class-II family profile" evidence="15">
    <location>
        <begin position="368"/>
        <end position="627"/>
    </location>
</feature>
<dbReference type="Proteomes" id="UP000011668">
    <property type="component" value="Unassembled WGS sequence"/>
</dbReference>
<dbReference type="NCBIfam" id="TIGR00469">
    <property type="entry name" value="pheS_mito"/>
    <property type="match status" value="1"/>
</dbReference>
<evidence type="ECO:0000256" key="13">
    <source>
        <dbReference type="ARBA" id="ARBA00057761"/>
    </source>
</evidence>
<proteinExistence type="inferred from homology"/>
<evidence type="ECO:0000259" key="15">
    <source>
        <dbReference type="PROSITE" id="PS50862"/>
    </source>
</evidence>
<dbReference type="Gene3D" id="3.30.930.10">
    <property type="entry name" value="Bira Bifunctional Protein, Domain 2"/>
    <property type="match status" value="1"/>
</dbReference>
<dbReference type="InterPro" id="IPR045864">
    <property type="entry name" value="aa-tRNA-synth_II/BPL/LPL"/>
</dbReference>
<dbReference type="PROSITE" id="PS51447">
    <property type="entry name" value="FDX_ACB"/>
    <property type="match status" value="1"/>
</dbReference>
<reference evidence="17 18" key="1">
    <citation type="journal article" date="2013" name="Nat. Commun.">
        <title>The evolution and pathogenic mechanisms of the rice sheath blight pathogen.</title>
        <authorList>
            <person name="Zheng A."/>
            <person name="Lin R."/>
            <person name="Xu L."/>
            <person name="Qin P."/>
            <person name="Tang C."/>
            <person name="Ai P."/>
            <person name="Zhang D."/>
            <person name="Liu Y."/>
            <person name="Sun Z."/>
            <person name="Feng H."/>
            <person name="Wang Y."/>
            <person name="Chen Y."/>
            <person name="Liang X."/>
            <person name="Fu R."/>
            <person name="Li Q."/>
            <person name="Zhang J."/>
            <person name="Yu X."/>
            <person name="Xie Z."/>
            <person name="Ding L."/>
            <person name="Guan P."/>
            <person name="Tang J."/>
            <person name="Liang Y."/>
            <person name="Wang S."/>
            <person name="Deng Q."/>
            <person name="Li S."/>
            <person name="Zhu J."/>
            <person name="Wang L."/>
            <person name="Liu H."/>
            <person name="Li P."/>
        </authorList>
    </citation>
    <scope>NUCLEOTIDE SEQUENCE [LARGE SCALE GENOMIC DNA]</scope>
    <source>
        <strain evidence="18">AG-1 IA</strain>
    </source>
</reference>
<evidence type="ECO:0000256" key="10">
    <source>
        <dbReference type="ARBA" id="ARBA00023146"/>
    </source>
</evidence>
<dbReference type="OrthoDB" id="4457at2759"/>
<keyword evidence="10 17" id="KW-0030">Aminoacyl-tRNA synthetase</keyword>
<dbReference type="PANTHER" id="PTHR11538:SF41">
    <property type="entry name" value="PHENYLALANINE--TRNA LIGASE, MITOCHONDRIAL"/>
    <property type="match status" value="1"/>
</dbReference>
<evidence type="ECO:0000256" key="2">
    <source>
        <dbReference type="ARBA" id="ARBA00008226"/>
    </source>
</evidence>